<proteinExistence type="predicted"/>
<dbReference type="Gene3D" id="3.40.720.10">
    <property type="entry name" value="Alkaline Phosphatase, subunit A"/>
    <property type="match status" value="1"/>
</dbReference>
<sequence>MSDHGQEFYEHGYYGHNSAYDMQQARCTFIFKDQNETKPEVVHHMTSHLDVVPTLMKRLGVTNPYSDYSHGENLFDKNYKRGCSFVGNWNENAIICKDNTFIISDIVTKAFDNQIRDTKSYKPVKLKDKSELNRVLMESLKQNSRFSH</sequence>
<keyword evidence="1" id="KW-0378">Hydrolase</keyword>
<dbReference type="SUPFAM" id="SSF53649">
    <property type="entry name" value="Alkaline phosphatase-like"/>
    <property type="match status" value="1"/>
</dbReference>
<dbReference type="EMBL" id="FPHH01000100">
    <property type="protein sequence ID" value="SFV67416.1"/>
    <property type="molecule type" value="Genomic_DNA"/>
</dbReference>
<gene>
    <name evidence="1" type="ORF">MNB_SM-5-649</name>
</gene>
<dbReference type="GO" id="GO:0016787">
    <property type="term" value="F:hydrolase activity"/>
    <property type="evidence" value="ECO:0007669"/>
    <property type="project" value="UniProtKB-KW"/>
</dbReference>
<reference evidence="1" key="1">
    <citation type="submission" date="2016-10" db="EMBL/GenBank/DDBJ databases">
        <authorList>
            <person name="de Groot N.N."/>
        </authorList>
    </citation>
    <scope>NUCLEOTIDE SEQUENCE</scope>
</reference>
<organism evidence="1">
    <name type="scientific">hydrothermal vent metagenome</name>
    <dbReference type="NCBI Taxonomy" id="652676"/>
    <lineage>
        <taxon>unclassified sequences</taxon>
        <taxon>metagenomes</taxon>
        <taxon>ecological metagenomes</taxon>
    </lineage>
</organism>
<accession>A0A1W1CNM4</accession>
<dbReference type="AlphaFoldDB" id="A0A1W1CNM4"/>
<dbReference type="InterPro" id="IPR017850">
    <property type="entry name" value="Alkaline_phosphatase_core_sf"/>
</dbReference>
<protein>
    <submittedName>
        <fullName evidence="1">Predicted hydrolase</fullName>
    </submittedName>
</protein>
<name>A0A1W1CNM4_9ZZZZ</name>
<evidence type="ECO:0000313" key="1">
    <source>
        <dbReference type="EMBL" id="SFV67416.1"/>
    </source>
</evidence>